<evidence type="ECO:0000313" key="2">
    <source>
        <dbReference type="Proteomes" id="UP000265520"/>
    </source>
</evidence>
<dbReference type="Proteomes" id="UP000265520">
    <property type="component" value="Unassembled WGS sequence"/>
</dbReference>
<dbReference type="AlphaFoldDB" id="A0A392V5F7"/>
<keyword evidence="2" id="KW-1185">Reference proteome</keyword>
<name>A0A392V5F7_9FABA</name>
<feature type="non-terminal residue" evidence="1">
    <location>
        <position position="47"/>
    </location>
</feature>
<proteinExistence type="predicted"/>
<evidence type="ECO:0000313" key="1">
    <source>
        <dbReference type="EMBL" id="MCI82171.1"/>
    </source>
</evidence>
<dbReference type="EMBL" id="LXQA011036921">
    <property type="protein sequence ID" value="MCI82171.1"/>
    <property type="molecule type" value="Genomic_DNA"/>
</dbReference>
<comment type="caution">
    <text evidence="1">The sequence shown here is derived from an EMBL/GenBank/DDBJ whole genome shotgun (WGS) entry which is preliminary data.</text>
</comment>
<protein>
    <submittedName>
        <fullName evidence="1">Uncharacterized protein</fullName>
    </submittedName>
</protein>
<organism evidence="1 2">
    <name type="scientific">Trifolium medium</name>
    <dbReference type="NCBI Taxonomy" id="97028"/>
    <lineage>
        <taxon>Eukaryota</taxon>
        <taxon>Viridiplantae</taxon>
        <taxon>Streptophyta</taxon>
        <taxon>Embryophyta</taxon>
        <taxon>Tracheophyta</taxon>
        <taxon>Spermatophyta</taxon>
        <taxon>Magnoliopsida</taxon>
        <taxon>eudicotyledons</taxon>
        <taxon>Gunneridae</taxon>
        <taxon>Pentapetalae</taxon>
        <taxon>rosids</taxon>
        <taxon>fabids</taxon>
        <taxon>Fabales</taxon>
        <taxon>Fabaceae</taxon>
        <taxon>Papilionoideae</taxon>
        <taxon>50 kb inversion clade</taxon>
        <taxon>NPAAA clade</taxon>
        <taxon>Hologalegina</taxon>
        <taxon>IRL clade</taxon>
        <taxon>Trifolieae</taxon>
        <taxon>Trifolium</taxon>
    </lineage>
</organism>
<accession>A0A392V5F7</accession>
<sequence length="47" mass="5007">MPCLASFKEADNRVLAGRAGSRWASRISLGEQDLAGRASDRSFLAPA</sequence>
<reference evidence="1 2" key="1">
    <citation type="journal article" date="2018" name="Front. Plant Sci.">
        <title>Red Clover (Trifolium pratense) and Zigzag Clover (T. medium) - A Picture of Genomic Similarities and Differences.</title>
        <authorList>
            <person name="Dluhosova J."/>
            <person name="Istvanek J."/>
            <person name="Nedelnik J."/>
            <person name="Repkova J."/>
        </authorList>
    </citation>
    <scope>NUCLEOTIDE SEQUENCE [LARGE SCALE GENOMIC DNA]</scope>
    <source>
        <strain evidence="2">cv. 10/8</strain>
        <tissue evidence="1">Leaf</tissue>
    </source>
</reference>